<proteinExistence type="predicted"/>
<evidence type="ECO:0000313" key="2">
    <source>
        <dbReference type="Proteomes" id="UP000092574"/>
    </source>
</evidence>
<dbReference type="EMBL" id="CP015405">
    <property type="protein sequence ID" value="ANU75650.1"/>
    <property type="molecule type" value="Genomic_DNA"/>
</dbReference>
<dbReference type="KEGG" id="byl:A4V09_07645"/>
<reference evidence="1" key="1">
    <citation type="submission" date="2017-04" db="EMBL/GenBank/DDBJ databases">
        <title>Complete Genome Sequences of Twelve Strains of a Stable Defined Moderately Diverse Mouse Microbiota 2 (sDMDMm2).</title>
        <authorList>
            <person name="Uchimura Y."/>
            <person name="Wyss M."/>
            <person name="Brugiroux S."/>
            <person name="Limenitakis J.P."/>
            <person name="Stecher B."/>
            <person name="McCoy K.D."/>
            <person name="Macpherson A.J."/>
        </authorList>
    </citation>
    <scope>NUCLEOTIDE SEQUENCE</scope>
    <source>
        <strain evidence="1">YL58</strain>
    </source>
</reference>
<dbReference type="Proteomes" id="UP000092574">
    <property type="component" value="Chromosome"/>
</dbReference>
<dbReference type="Pfam" id="PF13170">
    <property type="entry name" value="DUF4003"/>
    <property type="match status" value="1"/>
</dbReference>
<accession>A0A1C7I7L3</accession>
<organism evidence="1 2">
    <name type="scientific">Blautia pseudococcoides</name>
    <dbReference type="NCBI Taxonomy" id="1796616"/>
    <lineage>
        <taxon>Bacteria</taxon>
        <taxon>Bacillati</taxon>
        <taxon>Bacillota</taxon>
        <taxon>Clostridia</taxon>
        <taxon>Lachnospirales</taxon>
        <taxon>Lachnospiraceae</taxon>
        <taxon>Blautia</taxon>
    </lineage>
</organism>
<dbReference type="AlphaFoldDB" id="A0A1C7I7L3"/>
<name>A0A1C7I7L3_9FIRM</name>
<keyword evidence="2" id="KW-1185">Reference proteome</keyword>
<dbReference type="InterPro" id="IPR025062">
    <property type="entry name" value="DUF4003"/>
</dbReference>
<dbReference type="OrthoDB" id="1778393at2"/>
<evidence type="ECO:0000313" key="1">
    <source>
        <dbReference type="EMBL" id="ANU75650.1"/>
    </source>
</evidence>
<sequence length="329" mass="36057">MREELRKRCDLFIENRDIIKSTFGWESPYVYPMCAGILTSRGSLADADRLLSCRDILKANTGPFSNFRGVSKLAVITMLSLTENPEMVMEQMLTLYGRLKEYFWGSEYLTVAAATVAEMADPSRYEEIIRKTGRIYSRMKNAHPFLTSGEDSAFAVLLAMSELDDSCIEREMEQCYHILKPCFFSGNSVQSLSHILALGEDFAVPKCRRALELFDSLKSRGLRYGTGCELATLGVLALLDVEKDILVQDITEADAFLKSRKGFGAFGVGARQRLMYAGMMASCDYVPDLHSMQTAALNGVVALVIAQQAAICASAAAASAAAASSSSNS</sequence>
<dbReference type="RefSeq" id="WP_065541840.1">
    <property type="nucleotide sequence ID" value="NZ_CP015405.2"/>
</dbReference>
<evidence type="ECO:0008006" key="3">
    <source>
        <dbReference type="Google" id="ProtNLM"/>
    </source>
</evidence>
<dbReference type="STRING" id="1796616.A4V09_07645"/>
<protein>
    <recommendedName>
        <fullName evidence="3">DUF4003 domain-containing protein</fullName>
    </recommendedName>
</protein>
<gene>
    <name evidence="1" type="ORF">A4V09_07645</name>
</gene>